<protein>
    <submittedName>
        <fullName evidence="2">2-iminobutanoate/2-iminopropanoate deaminase</fullName>
    </submittedName>
</protein>
<dbReference type="InterPro" id="IPR006056">
    <property type="entry name" value="RidA"/>
</dbReference>
<organism evidence="2 3">
    <name type="scientific">Thermovibrio guaymasensis</name>
    <dbReference type="NCBI Taxonomy" id="240167"/>
    <lineage>
        <taxon>Bacteria</taxon>
        <taxon>Pseudomonadati</taxon>
        <taxon>Aquificota</taxon>
        <taxon>Aquificia</taxon>
        <taxon>Desulfurobacteriales</taxon>
        <taxon>Desulfurobacteriaceae</taxon>
        <taxon>Thermovibrio</taxon>
    </lineage>
</organism>
<dbReference type="InterPro" id="IPR035959">
    <property type="entry name" value="RutC-like_sf"/>
</dbReference>
<dbReference type="OrthoDB" id="9803101at2"/>
<dbReference type="InterPro" id="IPR006175">
    <property type="entry name" value="YjgF/YER057c/UK114"/>
</dbReference>
<dbReference type="Pfam" id="PF01042">
    <property type="entry name" value="Ribonuc_L-PSP"/>
    <property type="match status" value="1"/>
</dbReference>
<evidence type="ECO:0000256" key="1">
    <source>
        <dbReference type="ARBA" id="ARBA00010552"/>
    </source>
</evidence>
<dbReference type="AlphaFoldDB" id="A0A420W7D9"/>
<dbReference type="SUPFAM" id="SSF55298">
    <property type="entry name" value="YjgF-like"/>
    <property type="match status" value="1"/>
</dbReference>
<dbReference type="RefSeq" id="WP_121169363.1">
    <property type="nucleotide sequence ID" value="NZ_RBIE01000001.1"/>
</dbReference>
<dbReference type="Gene3D" id="3.30.1330.40">
    <property type="entry name" value="RutC-like"/>
    <property type="match status" value="1"/>
</dbReference>
<evidence type="ECO:0000313" key="3">
    <source>
        <dbReference type="Proteomes" id="UP000280881"/>
    </source>
</evidence>
<dbReference type="PANTHER" id="PTHR11803:SF39">
    <property type="entry name" value="2-IMINOBUTANOATE_2-IMINOPROPANOATE DEAMINASE"/>
    <property type="match status" value="1"/>
</dbReference>
<dbReference type="FunFam" id="3.30.1330.40:FF:000001">
    <property type="entry name" value="L-PSP family endoribonuclease"/>
    <property type="match status" value="1"/>
</dbReference>
<dbReference type="CDD" id="cd00448">
    <property type="entry name" value="YjgF_YER057c_UK114_family"/>
    <property type="match status" value="1"/>
</dbReference>
<name>A0A420W7D9_9BACT</name>
<dbReference type="NCBIfam" id="TIGR00004">
    <property type="entry name" value="Rid family detoxifying hydrolase"/>
    <property type="match status" value="1"/>
</dbReference>
<sequence>MKVIETKGAPSPVGPYSQGILYGNLIFTSGQIGIDPESGKLVEGFKEQALRALNNLKAVVEAAGGSKCSIVKVTVYVTDLEKFKEFNDIYEEFFRNCPFKPTRVTVGVKELPLGAYVEVECIAVRG</sequence>
<comment type="caution">
    <text evidence="2">The sequence shown here is derived from an EMBL/GenBank/DDBJ whole genome shotgun (WGS) entry which is preliminary data.</text>
</comment>
<accession>A0A420W7D9</accession>
<reference evidence="2 3" key="1">
    <citation type="submission" date="2018-10" db="EMBL/GenBank/DDBJ databases">
        <title>Genomic Encyclopedia of Type Strains, Phase IV (KMG-IV): sequencing the most valuable type-strain genomes for metagenomic binning, comparative biology and taxonomic classification.</title>
        <authorList>
            <person name="Goeker M."/>
        </authorList>
    </citation>
    <scope>NUCLEOTIDE SEQUENCE [LARGE SCALE GENOMIC DNA]</scope>
    <source>
        <strain evidence="2 3">DSM 15521</strain>
    </source>
</reference>
<proteinExistence type="inferred from homology"/>
<dbReference type="PANTHER" id="PTHR11803">
    <property type="entry name" value="2-IMINOBUTANOATE/2-IMINOPROPANOATE DEAMINASE RIDA"/>
    <property type="match status" value="1"/>
</dbReference>
<evidence type="ECO:0000313" key="2">
    <source>
        <dbReference type="EMBL" id="RKQ63185.1"/>
    </source>
</evidence>
<dbReference type="GO" id="GO:0019239">
    <property type="term" value="F:deaminase activity"/>
    <property type="evidence" value="ECO:0007669"/>
    <property type="project" value="TreeGrafter"/>
</dbReference>
<keyword evidence="3" id="KW-1185">Reference proteome</keyword>
<gene>
    <name evidence="2" type="ORF">C7457_0048</name>
</gene>
<comment type="similarity">
    <text evidence="1">Belongs to the RutC family.</text>
</comment>
<dbReference type="GO" id="GO:0005829">
    <property type="term" value="C:cytosol"/>
    <property type="evidence" value="ECO:0007669"/>
    <property type="project" value="TreeGrafter"/>
</dbReference>
<dbReference type="Proteomes" id="UP000280881">
    <property type="component" value="Unassembled WGS sequence"/>
</dbReference>
<dbReference type="EMBL" id="RBIE01000001">
    <property type="protein sequence ID" value="RKQ63185.1"/>
    <property type="molecule type" value="Genomic_DNA"/>
</dbReference>